<dbReference type="SUPFAM" id="SSF53067">
    <property type="entry name" value="Actin-like ATPase domain"/>
    <property type="match status" value="1"/>
</dbReference>
<dbReference type="Proteomes" id="UP001482520">
    <property type="component" value="Unassembled WGS sequence"/>
</dbReference>
<gene>
    <name evidence="2" type="ORF">V6R90_02095</name>
</gene>
<comment type="caution">
    <text evidence="2">The sequence shown here is derived from an EMBL/GenBank/DDBJ whole genome shotgun (WGS) entry which is preliminary data.</text>
</comment>
<dbReference type="InterPro" id="IPR036388">
    <property type="entry name" value="WH-like_DNA-bd_sf"/>
</dbReference>
<dbReference type="Pfam" id="PF00480">
    <property type="entry name" value="ROK"/>
    <property type="match status" value="1"/>
</dbReference>
<comment type="similarity">
    <text evidence="1">Belongs to the ROK (NagC/XylR) family.</text>
</comment>
<dbReference type="PANTHER" id="PTHR18964:SF173">
    <property type="entry name" value="GLUCOKINASE"/>
    <property type="match status" value="1"/>
</dbReference>
<dbReference type="InterPro" id="IPR036390">
    <property type="entry name" value="WH_DNA-bd_sf"/>
</dbReference>
<dbReference type="Gene3D" id="1.10.10.10">
    <property type="entry name" value="Winged helix-like DNA-binding domain superfamily/Winged helix DNA-binding domain"/>
    <property type="match status" value="1"/>
</dbReference>
<evidence type="ECO:0000313" key="3">
    <source>
        <dbReference type="Proteomes" id="UP001482520"/>
    </source>
</evidence>
<dbReference type="RefSeq" id="WP_193661300.1">
    <property type="nucleotide sequence ID" value="NZ_BAAAMM010000001.1"/>
</dbReference>
<dbReference type="EMBL" id="JBEGDP010000001">
    <property type="protein sequence ID" value="MEQ7846054.1"/>
    <property type="molecule type" value="Genomic_DNA"/>
</dbReference>
<proteinExistence type="inferred from homology"/>
<sequence>MTRQRLDAAPGSTSTLRTANQHRVLDVLRGLGVVDPAVAGEDVDALPAEYTQAELARTTGLAPATVSNILRDLSSAGLVAIAPGSGRRGSSVRLAETAGVVAGVDFGHSHVAVAVGDLAGRLLHEERRPLHSGLDHRAALDCAHEMLLGMLPGGPTLRTVGLGLPAPVTADVVQSSAILPSWVGVNARTAAEQVFGATALVENDANLGALAEHRRGVGRGHRSSVFVKISSGVGAGVVIRNELFRGAHGSAGEIGHLTLDEQGPLCRCGSRGCLEAYTSIGTVQSMMGGQLPGAVIEEIVDAALAGNVAAQRAFEDVGLHLGWGLASIVNLLDPDIVVVGGDMARAGELVLEPARVGLRRHALDAAALTPVLASELGNRASLVGAVIVAAERTELIAPA</sequence>
<reference evidence="2 3" key="1">
    <citation type="submission" date="2024-02" db="EMBL/GenBank/DDBJ databases">
        <title>Full genome sequence of Nocardioides kribbensis.</title>
        <authorList>
            <person name="Poletto B.L."/>
            <person name="Silva G."/>
            <person name="Galante D."/>
            <person name="Campos K.R."/>
            <person name="Santos M.B.N."/>
            <person name="Sacchi C.T."/>
        </authorList>
    </citation>
    <scope>NUCLEOTIDE SEQUENCE [LARGE SCALE GENOMIC DNA]</scope>
    <source>
        <strain evidence="2 3">O4R</strain>
    </source>
</reference>
<dbReference type="PROSITE" id="PS01125">
    <property type="entry name" value="ROK"/>
    <property type="match status" value="1"/>
</dbReference>
<protein>
    <submittedName>
        <fullName evidence="2">ROK family protein</fullName>
    </submittedName>
</protein>
<organism evidence="2 3">
    <name type="scientific">Nocardioides kribbensis</name>
    <dbReference type="NCBI Taxonomy" id="305517"/>
    <lineage>
        <taxon>Bacteria</taxon>
        <taxon>Bacillati</taxon>
        <taxon>Actinomycetota</taxon>
        <taxon>Actinomycetes</taxon>
        <taxon>Propionibacteriales</taxon>
        <taxon>Nocardioidaceae</taxon>
        <taxon>Nocardioides</taxon>
    </lineage>
</organism>
<dbReference type="Gene3D" id="3.30.420.40">
    <property type="match status" value="2"/>
</dbReference>
<dbReference type="InterPro" id="IPR049874">
    <property type="entry name" value="ROK_cs"/>
</dbReference>
<dbReference type="InterPro" id="IPR000600">
    <property type="entry name" value="ROK"/>
</dbReference>
<evidence type="ECO:0000313" key="2">
    <source>
        <dbReference type="EMBL" id="MEQ7846054.1"/>
    </source>
</evidence>
<name>A0ABV1NU71_9ACTN</name>
<dbReference type="InterPro" id="IPR043129">
    <property type="entry name" value="ATPase_NBD"/>
</dbReference>
<evidence type="ECO:0000256" key="1">
    <source>
        <dbReference type="ARBA" id="ARBA00006479"/>
    </source>
</evidence>
<accession>A0ABV1NU71</accession>
<keyword evidence="3" id="KW-1185">Reference proteome</keyword>
<dbReference type="SUPFAM" id="SSF46785">
    <property type="entry name" value="Winged helix' DNA-binding domain"/>
    <property type="match status" value="1"/>
</dbReference>
<dbReference type="PANTHER" id="PTHR18964">
    <property type="entry name" value="ROK (REPRESSOR, ORF, KINASE) FAMILY"/>
    <property type="match status" value="1"/>
</dbReference>